<comment type="caution">
    <text evidence="1">The sequence shown here is derived from an EMBL/GenBank/DDBJ whole genome shotgun (WGS) entry which is preliminary data.</text>
</comment>
<evidence type="ECO:0000313" key="2">
    <source>
        <dbReference type="Proteomes" id="UP000807353"/>
    </source>
</evidence>
<organism evidence="1 2">
    <name type="scientific">Collybia nuda</name>
    <dbReference type="NCBI Taxonomy" id="64659"/>
    <lineage>
        <taxon>Eukaryota</taxon>
        <taxon>Fungi</taxon>
        <taxon>Dikarya</taxon>
        <taxon>Basidiomycota</taxon>
        <taxon>Agaricomycotina</taxon>
        <taxon>Agaricomycetes</taxon>
        <taxon>Agaricomycetidae</taxon>
        <taxon>Agaricales</taxon>
        <taxon>Tricholomatineae</taxon>
        <taxon>Clitocybaceae</taxon>
        <taxon>Collybia</taxon>
    </lineage>
</organism>
<dbReference type="AlphaFoldDB" id="A0A9P5Y0B4"/>
<gene>
    <name evidence="1" type="ORF">BDZ94DRAFT_1311931</name>
</gene>
<evidence type="ECO:0000313" key="1">
    <source>
        <dbReference type="EMBL" id="KAF9459974.1"/>
    </source>
</evidence>
<dbReference type="OrthoDB" id="674948at2759"/>
<dbReference type="PANTHER" id="PTHR40129:SF2">
    <property type="entry name" value="KETOPANTOATE REDUCTASE N-TERMINAL DOMAIN-CONTAINING PROTEIN"/>
    <property type="match status" value="1"/>
</dbReference>
<dbReference type="InterPro" id="IPR036291">
    <property type="entry name" value="NAD(P)-bd_dom_sf"/>
</dbReference>
<dbReference type="SUPFAM" id="SSF51735">
    <property type="entry name" value="NAD(P)-binding Rossmann-fold domains"/>
    <property type="match status" value="1"/>
</dbReference>
<dbReference type="PANTHER" id="PTHR40129">
    <property type="entry name" value="KETOPANTOATE REDUCTASE N-TERMINAL DOMAIN-CONTAINING PROTEIN"/>
    <property type="match status" value="1"/>
</dbReference>
<dbReference type="Gene3D" id="3.40.50.720">
    <property type="entry name" value="NAD(P)-binding Rossmann-like Domain"/>
    <property type="match status" value="1"/>
</dbReference>
<protein>
    <submittedName>
        <fullName evidence="1">Uncharacterized protein</fullName>
    </submittedName>
</protein>
<dbReference type="Proteomes" id="UP000807353">
    <property type="component" value="Unassembled WGS sequence"/>
</dbReference>
<keyword evidence="2" id="KW-1185">Reference proteome</keyword>
<reference evidence="1" key="1">
    <citation type="submission" date="2020-11" db="EMBL/GenBank/DDBJ databases">
        <authorList>
            <consortium name="DOE Joint Genome Institute"/>
            <person name="Ahrendt S."/>
            <person name="Riley R."/>
            <person name="Andreopoulos W."/>
            <person name="Labutti K."/>
            <person name="Pangilinan J."/>
            <person name="Ruiz-Duenas F.J."/>
            <person name="Barrasa J.M."/>
            <person name="Sanchez-Garcia M."/>
            <person name="Camarero S."/>
            <person name="Miyauchi S."/>
            <person name="Serrano A."/>
            <person name="Linde D."/>
            <person name="Babiker R."/>
            <person name="Drula E."/>
            <person name="Ayuso-Fernandez I."/>
            <person name="Pacheco R."/>
            <person name="Padilla G."/>
            <person name="Ferreira P."/>
            <person name="Barriuso J."/>
            <person name="Kellner H."/>
            <person name="Castanera R."/>
            <person name="Alfaro M."/>
            <person name="Ramirez L."/>
            <person name="Pisabarro A.G."/>
            <person name="Kuo A."/>
            <person name="Tritt A."/>
            <person name="Lipzen A."/>
            <person name="He G."/>
            <person name="Yan M."/>
            <person name="Ng V."/>
            <person name="Cullen D."/>
            <person name="Martin F."/>
            <person name="Rosso M.-N."/>
            <person name="Henrissat B."/>
            <person name="Hibbett D."/>
            <person name="Martinez A.T."/>
            <person name="Grigoriev I.V."/>
        </authorList>
    </citation>
    <scope>NUCLEOTIDE SEQUENCE</scope>
    <source>
        <strain evidence="1">CBS 247.69</strain>
    </source>
</reference>
<dbReference type="EMBL" id="MU150307">
    <property type="protein sequence ID" value="KAF9459974.1"/>
    <property type="molecule type" value="Genomic_DNA"/>
</dbReference>
<proteinExistence type="predicted"/>
<accession>A0A9P5Y0B4</accession>
<name>A0A9P5Y0B4_9AGAR</name>
<sequence>MTTPIDILILGAGWTSTFLTPLCDVRSITYAATTRSGRDSTIPFTFIPLSEDPVPYSLLPDAHTVLITFPIEVPGASECLVRLYRESRTPGTWMSKKGATSFIQLGTSGIWDGTRKKLKDPGTAFQHTPKPISVAHKWYDRLTPHAATPRAIAEDELLKLSPETPTTVLNLAGLWGGSRDMRNWVGRVAPSKEVLRNKGSIHMLHGTDLARAILAVHSNFSKASGERWLITDGRVYDWWDLASAWGAPTVIDDSEHRREGDAVRGPHARWVQELMKESGVRALPRDVEALGRALDSREFWEVFGLSPIKARLEREWGC</sequence>